<sequence>MEQYRERMTYLPEPEYNTFRCVGAMTYIDTYKTVITQSLDYRQETLCWMIIDDKTIVVVNTSSCNMQTANGITRRDPRYMVHLKWQLNLGAAGPELNRLCLVNLETRERNWRARLAQQMEDLQEGKRGASKGGKDSATTLSICLVGGIFRQWAAVISLTICAKFIEKAVVK</sequence>
<keyword evidence="2" id="KW-1185">Reference proteome</keyword>
<dbReference type="Proteomes" id="UP000762676">
    <property type="component" value="Unassembled WGS sequence"/>
</dbReference>
<name>A0AAV4JNE1_9GAST</name>
<comment type="caution">
    <text evidence="1">The sequence shown here is derived from an EMBL/GenBank/DDBJ whole genome shotgun (WGS) entry which is preliminary data.</text>
</comment>
<reference evidence="1 2" key="1">
    <citation type="journal article" date="2021" name="Elife">
        <title>Chloroplast acquisition without the gene transfer in kleptoplastic sea slugs, Plakobranchus ocellatus.</title>
        <authorList>
            <person name="Maeda T."/>
            <person name="Takahashi S."/>
            <person name="Yoshida T."/>
            <person name="Shimamura S."/>
            <person name="Takaki Y."/>
            <person name="Nagai Y."/>
            <person name="Toyoda A."/>
            <person name="Suzuki Y."/>
            <person name="Arimoto A."/>
            <person name="Ishii H."/>
            <person name="Satoh N."/>
            <person name="Nishiyama T."/>
            <person name="Hasebe M."/>
            <person name="Maruyama T."/>
            <person name="Minagawa J."/>
            <person name="Obokata J."/>
            <person name="Shigenobu S."/>
        </authorList>
    </citation>
    <scope>NUCLEOTIDE SEQUENCE [LARGE SCALE GENOMIC DNA]</scope>
</reference>
<proteinExistence type="predicted"/>
<dbReference type="AlphaFoldDB" id="A0AAV4JNE1"/>
<evidence type="ECO:0000313" key="2">
    <source>
        <dbReference type="Proteomes" id="UP000762676"/>
    </source>
</evidence>
<accession>A0AAV4JNE1</accession>
<evidence type="ECO:0000313" key="1">
    <source>
        <dbReference type="EMBL" id="GFS22086.1"/>
    </source>
</evidence>
<protein>
    <submittedName>
        <fullName evidence="1">Uncharacterized protein</fullName>
    </submittedName>
</protein>
<dbReference type="EMBL" id="BMAT01003225">
    <property type="protein sequence ID" value="GFS22086.1"/>
    <property type="molecule type" value="Genomic_DNA"/>
</dbReference>
<gene>
    <name evidence="1" type="ORF">ElyMa_001608700</name>
</gene>
<organism evidence="1 2">
    <name type="scientific">Elysia marginata</name>
    <dbReference type="NCBI Taxonomy" id="1093978"/>
    <lineage>
        <taxon>Eukaryota</taxon>
        <taxon>Metazoa</taxon>
        <taxon>Spiralia</taxon>
        <taxon>Lophotrochozoa</taxon>
        <taxon>Mollusca</taxon>
        <taxon>Gastropoda</taxon>
        <taxon>Heterobranchia</taxon>
        <taxon>Euthyneura</taxon>
        <taxon>Panpulmonata</taxon>
        <taxon>Sacoglossa</taxon>
        <taxon>Placobranchoidea</taxon>
        <taxon>Plakobranchidae</taxon>
        <taxon>Elysia</taxon>
    </lineage>
</organism>